<reference evidence="6 7" key="1">
    <citation type="journal article" date="2015" name="Parasit. Vectors">
        <title>Draft genome of the scabies mite.</title>
        <authorList>
            <person name="Rider S.D.Jr."/>
            <person name="Morgan M.S."/>
            <person name="Arlian L.G."/>
        </authorList>
    </citation>
    <scope>NUCLEOTIDE SEQUENCE [LARGE SCALE GENOMIC DNA]</scope>
    <source>
        <strain evidence="6">Arlian Lab</strain>
    </source>
</reference>
<dbReference type="FunFam" id="3.30.1390.10:FF:000001">
    <property type="entry name" value="50S ribosomal protein L7/L12"/>
    <property type="match status" value="1"/>
</dbReference>
<dbReference type="EMBL" id="JXLN01002718">
    <property type="protein sequence ID" value="KPM02724.1"/>
    <property type="molecule type" value="Genomic_DNA"/>
</dbReference>
<comment type="similarity">
    <text evidence="1">Belongs to the bacterial ribosomal protein bL12 family.</text>
</comment>
<keyword evidence="3" id="KW-0687">Ribonucleoprotein</keyword>
<feature type="domain" description="Large ribosomal subunit protein bL12 oligomerization" evidence="5">
    <location>
        <begin position="22"/>
        <end position="65"/>
    </location>
</feature>
<keyword evidence="2 6" id="KW-0689">Ribosomal protein</keyword>
<dbReference type="Proteomes" id="UP000616769">
    <property type="component" value="Unassembled WGS sequence"/>
</dbReference>
<evidence type="ECO:0000313" key="7">
    <source>
        <dbReference type="Proteomes" id="UP000616769"/>
    </source>
</evidence>
<dbReference type="Pfam" id="PF00542">
    <property type="entry name" value="Ribosomal_L12"/>
    <property type="match status" value="1"/>
</dbReference>
<dbReference type="InterPro" id="IPR036235">
    <property type="entry name" value="Ribosomal_bL12_oligo_N_sf"/>
</dbReference>
<name>A0A131ZVD7_SARSC</name>
<dbReference type="OrthoDB" id="250175at2759"/>
<feature type="non-terminal residue" evidence="6">
    <location>
        <position position="1"/>
    </location>
</feature>
<evidence type="ECO:0000256" key="3">
    <source>
        <dbReference type="ARBA" id="ARBA00023274"/>
    </source>
</evidence>
<dbReference type="GO" id="GO:0003729">
    <property type="term" value="F:mRNA binding"/>
    <property type="evidence" value="ECO:0007669"/>
    <property type="project" value="TreeGrafter"/>
</dbReference>
<evidence type="ECO:0000259" key="5">
    <source>
        <dbReference type="Pfam" id="PF16320"/>
    </source>
</evidence>
<dbReference type="Pfam" id="PF16320">
    <property type="entry name" value="Ribosomal_L12_N"/>
    <property type="match status" value="1"/>
</dbReference>
<proteinExistence type="inferred from homology"/>
<dbReference type="PANTHER" id="PTHR45987">
    <property type="entry name" value="39S RIBOSOMAL PROTEIN L12"/>
    <property type="match status" value="1"/>
</dbReference>
<protein>
    <submittedName>
        <fullName evidence="6">39S ribosomal protein L12, mitochondrial-like protein</fullName>
    </submittedName>
</protein>
<evidence type="ECO:0000256" key="2">
    <source>
        <dbReference type="ARBA" id="ARBA00022980"/>
    </source>
</evidence>
<dbReference type="Gene3D" id="3.30.1390.10">
    <property type="match status" value="1"/>
</dbReference>
<dbReference type="InterPro" id="IPR013823">
    <property type="entry name" value="Ribosomal_bL12_C"/>
</dbReference>
<dbReference type="HAMAP" id="MF_00368">
    <property type="entry name" value="Ribosomal_bL12"/>
    <property type="match status" value="1"/>
</dbReference>
<gene>
    <name evidence="6" type="ORF">QR98_0011420</name>
</gene>
<feature type="domain" description="Large ribosomal subunit protein bL12 C-terminal" evidence="4">
    <location>
        <begin position="83"/>
        <end position="149"/>
    </location>
</feature>
<comment type="caution">
    <text evidence="6">The sequence shown here is derived from an EMBL/GenBank/DDBJ whole genome shotgun (WGS) entry which is preliminary data.</text>
</comment>
<sequence length="151" mass="16509">HRSTASLSENKKILEPFETSPKIQTIVDQISQLSLLEVAELNQALKTQLKIPDAPVMYAGAAVAAEKTQEEDDKSSQSVQTSFTLKLEKFDETKKVSLIKEIKGLVEGLNLVQAKKFVESAPQIIKNNLSKDEAEKLKATLEAAGGVCLIE</sequence>
<organism evidence="6 7">
    <name type="scientific">Sarcoptes scabiei</name>
    <name type="common">Itch mite</name>
    <name type="synonym">Acarus scabiei</name>
    <dbReference type="NCBI Taxonomy" id="52283"/>
    <lineage>
        <taxon>Eukaryota</taxon>
        <taxon>Metazoa</taxon>
        <taxon>Ecdysozoa</taxon>
        <taxon>Arthropoda</taxon>
        <taxon>Chelicerata</taxon>
        <taxon>Arachnida</taxon>
        <taxon>Acari</taxon>
        <taxon>Acariformes</taxon>
        <taxon>Sarcoptiformes</taxon>
        <taxon>Astigmata</taxon>
        <taxon>Psoroptidia</taxon>
        <taxon>Sarcoptoidea</taxon>
        <taxon>Sarcoptidae</taxon>
        <taxon>Sarcoptinae</taxon>
        <taxon>Sarcoptes</taxon>
    </lineage>
</organism>
<dbReference type="Gene3D" id="1.20.5.710">
    <property type="entry name" value="Single helix bin"/>
    <property type="match status" value="1"/>
</dbReference>
<evidence type="ECO:0000313" key="6">
    <source>
        <dbReference type="EMBL" id="KPM02724.1"/>
    </source>
</evidence>
<dbReference type="SUPFAM" id="SSF48300">
    <property type="entry name" value="Ribosomal protein L7/12, oligomerisation (N-terminal) domain"/>
    <property type="match status" value="1"/>
</dbReference>
<dbReference type="GO" id="GO:0003735">
    <property type="term" value="F:structural constituent of ribosome"/>
    <property type="evidence" value="ECO:0007669"/>
    <property type="project" value="InterPro"/>
</dbReference>
<evidence type="ECO:0000259" key="4">
    <source>
        <dbReference type="Pfam" id="PF00542"/>
    </source>
</evidence>
<dbReference type="InterPro" id="IPR000206">
    <property type="entry name" value="Ribosomal_bL12"/>
</dbReference>
<dbReference type="GO" id="GO:0005762">
    <property type="term" value="C:mitochondrial large ribosomal subunit"/>
    <property type="evidence" value="ECO:0007669"/>
    <property type="project" value="TreeGrafter"/>
</dbReference>
<dbReference type="SUPFAM" id="SSF54736">
    <property type="entry name" value="ClpS-like"/>
    <property type="match status" value="1"/>
</dbReference>
<dbReference type="InterPro" id="IPR014719">
    <property type="entry name" value="Ribosomal_bL12_C/ClpS-like"/>
</dbReference>
<dbReference type="GO" id="GO:0006412">
    <property type="term" value="P:translation"/>
    <property type="evidence" value="ECO:0007669"/>
    <property type="project" value="InterPro"/>
</dbReference>
<dbReference type="InterPro" id="IPR008932">
    <property type="entry name" value="Ribosomal_bL12_oligo"/>
</dbReference>
<dbReference type="PANTHER" id="PTHR45987:SF4">
    <property type="entry name" value="LARGE RIBOSOMAL SUBUNIT PROTEIN BL12M"/>
    <property type="match status" value="1"/>
</dbReference>
<dbReference type="VEuPathDB" id="VectorBase:SSCA007721"/>
<evidence type="ECO:0000256" key="1">
    <source>
        <dbReference type="ARBA" id="ARBA00007197"/>
    </source>
</evidence>
<accession>A0A131ZVD7</accession>
<dbReference type="AlphaFoldDB" id="A0A131ZVD7"/>